<proteinExistence type="predicted"/>
<dbReference type="GeneID" id="85386485"/>
<evidence type="ECO:0000313" key="2">
    <source>
        <dbReference type="EMBL" id="KAK1724064.1"/>
    </source>
</evidence>
<evidence type="ECO:0000313" key="3">
    <source>
        <dbReference type="Proteomes" id="UP001244207"/>
    </source>
</evidence>
<evidence type="ECO:0000256" key="1">
    <source>
        <dbReference type="SAM" id="MobiDB-lite"/>
    </source>
</evidence>
<feature type="region of interest" description="Disordered" evidence="1">
    <location>
        <begin position="39"/>
        <end position="79"/>
    </location>
</feature>
<reference evidence="2" key="1">
    <citation type="submission" date="2021-12" db="EMBL/GenBank/DDBJ databases">
        <title>Comparative genomics, transcriptomics and evolutionary studies reveal genomic signatures of adaptation to plant cell wall in hemibiotrophic fungi.</title>
        <authorList>
            <consortium name="DOE Joint Genome Institute"/>
            <person name="Baroncelli R."/>
            <person name="Diaz J.F."/>
            <person name="Benocci T."/>
            <person name="Peng M."/>
            <person name="Battaglia E."/>
            <person name="Haridas S."/>
            <person name="Andreopoulos W."/>
            <person name="Labutti K."/>
            <person name="Pangilinan J."/>
            <person name="Floch G.L."/>
            <person name="Makela M.R."/>
            <person name="Henrissat B."/>
            <person name="Grigoriev I.V."/>
            <person name="Crouch J.A."/>
            <person name="De Vries R.P."/>
            <person name="Sukno S.A."/>
            <person name="Thon M.R."/>
        </authorList>
    </citation>
    <scope>NUCLEOTIDE SEQUENCE</scope>
    <source>
        <strain evidence="2">CBS 112980</strain>
    </source>
</reference>
<dbReference type="RefSeq" id="XP_060364119.1">
    <property type="nucleotide sequence ID" value="XM_060502586.1"/>
</dbReference>
<sequence length="195" mass="21713">MSYALSATPEKCDLQDSPRHGCANCRRAGVQCIRRDGVRKSRKMTARQRQPILPRSPTVPAVPSPPSLGTDRARDNPRMLTPARSSELTTREYQPEGFISHASVLSYDSAAEPMALHDGLPPRVMQTRDVLVKATQADTLPMPSLRKALTDAFFEFAFLTFPSLMRKTSRWESRRSFYSKLCASLAVLCVMTPVA</sequence>
<organism evidence="2 3">
    <name type="scientific">Glomerella acutata</name>
    <name type="common">Colletotrichum acutatum</name>
    <dbReference type="NCBI Taxonomy" id="27357"/>
    <lineage>
        <taxon>Eukaryota</taxon>
        <taxon>Fungi</taxon>
        <taxon>Dikarya</taxon>
        <taxon>Ascomycota</taxon>
        <taxon>Pezizomycotina</taxon>
        <taxon>Sordariomycetes</taxon>
        <taxon>Hypocreomycetidae</taxon>
        <taxon>Glomerellales</taxon>
        <taxon>Glomerellaceae</taxon>
        <taxon>Colletotrichum</taxon>
        <taxon>Colletotrichum acutatum species complex</taxon>
    </lineage>
</organism>
<accession>A0AAD8XDS9</accession>
<name>A0AAD8XDS9_GLOAC</name>
<dbReference type="AlphaFoldDB" id="A0AAD8XDS9"/>
<evidence type="ECO:0008006" key="4">
    <source>
        <dbReference type="Google" id="ProtNLM"/>
    </source>
</evidence>
<dbReference type="Proteomes" id="UP001244207">
    <property type="component" value="Unassembled WGS sequence"/>
</dbReference>
<dbReference type="EMBL" id="JAHMHS010000056">
    <property type="protein sequence ID" value="KAK1724064.1"/>
    <property type="molecule type" value="Genomic_DNA"/>
</dbReference>
<comment type="caution">
    <text evidence="2">The sequence shown here is derived from an EMBL/GenBank/DDBJ whole genome shotgun (WGS) entry which is preliminary data.</text>
</comment>
<keyword evidence="3" id="KW-1185">Reference proteome</keyword>
<gene>
    <name evidence="2" type="ORF">BDZ83DRAFT_362201</name>
</gene>
<protein>
    <recommendedName>
        <fullName evidence="4">Zn(2)-C6 fungal-type domain-containing protein</fullName>
    </recommendedName>
</protein>